<reference evidence="8 9" key="1">
    <citation type="submission" date="2020-04" db="EMBL/GenBank/DDBJ databases">
        <title>Plant Genome Project.</title>
        <authorList>
            <person name="Zhang R.-G."/>
        </authorList>
    </citation>
    <scope>NUCLEOTIDE SEQUENCE [LARGE SCALE GENOMIC DNA]</scope>
    <source>
        <strain evidence="8">YNK0</strain>
        <tissue evidence="8">Leaf</tissue>
    </source>
</reference>
<keyword evidence="5" id="KW-0539">Nucleus</keyword>
<dbReference type="PANTHER" id="PTHR31221">
    <property type="entry name" value="WRKY TRANSCRIPTION FACTOR PROTEIN 1-RELATED"/>
    <property type="match status" value="1"/>
</dbReference>
<dbReference type="AlphaFoldDB" id="A0A835DDV4"/>
<dbReference type="GO" id="GO:0003700">
    <property type="term" value="F:DNA-binding transcription factor activity"/>
    <property type="evidence" value="ECO:0007669"/>
    <property type="project" value="InterPro"/>
</dbReference>
<evidence type="ECO:0000313" key="9">
    <source>
        <dbReference type="Proteomes" id="UP000655225"/>
    </source>
</evidence>
<evidence type="ECO:0000256" key="4">
    <source>
        <dbReference type="ARBA" id="ARBA00023163"/>
    </source>
</evidence>
<keyword evidence="3" id="KW-0238">DNA-binding</keyword>
<dbReference type="PANTHER" id="PTHR31221:SF334">
    <property type="entry name" value="WRKY TRANSCRIPTION FACTOR 57-RELATED"/>
    <property type="match status" value="1"/>
</dbReference>
<keyword evidence="2" id="KW-0805">Transcription regulation</keyword>
<comment type="subcellular location">
    <subcellularLocation>
        <location evidence="1">Nucleus</location>
    </subcellularLocation>
</comment>
<evidence type="ECO:0000313" key="8">
    <source>
        <dbReference type="EMBL" id="KAF8399571.1"/>
    </source>
</evidence>
<dbReference type="GO" id="GO:0005634">
    <property type="term" value="C:nucleus"/>
    <property type="evidence" value="ECO:0007669"/>
    <property type="project" value="UniProtKB-SubCell"/>
</dbReference>
<feature type="region of interest" description="Disordered" evidence="6">
    <location>
        <begin position="93"/>
        <end position="129"/>
    </location>
</feature>
<name>A0A835DDV4_TETSI</name>
<sequence>MEDEKKADPGTQFSDDSSWTLGCDAGNNQFFRSDRESCILSDFGWNLQPDFGWKTGCFPELDQIDFDKVPDLAGCFQLPGNCYSQYSNQTVPMGSVDKPNHLSTSNPSDSSRSRDNLPEKSTGSDGKPPEIPPFVVPLCLFFNASHQLLLVFNLHDMGNMFCRSKGGKKKQKRPQQQRVAFMTKSEIDHLEDGYRWRKYGQKAVKNSPFPRSYYRCTNSKCTVKKRVERSSQDPTIVITTYEGQHCHYTVGFPRVAFLAHETAFAARLPASAPQLYSQELQFPLGIRQSHHASHVSGQSQVLPELTPQLPNHEGLLVKSSQLPECMH</sequence>
<keyword evidence="9" id="KW-1185">Reference proteome</keyword>
<dbReference type="PROSITE" id="PS50811">
    <property type="entry name" value="WRKY"/>
    <property type="match status" value="1"/>
</dbReference>
<dbReference type="OMA" id="SISQPCQ"/>
<dbReference type="InterPro" id="IPR003657">
    <property type="entry name" value="WRKY_dom"/>
</dbReference>
<evidence type="ECO:0000259" key="7">
    <source>
        <dbReference type="PROSITE" id="PS50811"/>
    </source>
</evidence>
<keyword evidence="4" id="KW-0804">Transcription</keyword>
<comment type="caution">
    <text evidence="8">The sequence shown here is derived from an EMBL/GenBank/DDBJ whole genome shotgun (WGS) entry which is preliminary data.</text>
</comment>
<dbReference type="GO" id="GO:0043565">
    <property type="term" value="F:sequence-specific DNA binding"/>
    <property type="evidence" value="ECO:0007669"/>
    <property type="project" value="InterPro"/>
</dbReference>
<gene>
    <name evidence="8" type="ORF">HHK36_015438</name>
</gene>
<evidence type="ECO:0000256" key="3">
    <source>
        <dbReference type="ARBA" id="ARBA00023125"/>
    </source>
</evidence>
<accession>A0A835DDV4</accession>
<organism evidence="8 9">
    <name type="scientific">Tetracentron sinense</name>
    <name type="common">Spur-leaf</name>
    <dbReference type="NCBI Taxonomy" id="13715"/>
    <lineage>
        <taxon>Eukaryota</taxon>
        <taxon>Viridiplantae</taxon>
        <taxon>Streptophyta</taxon>
        <taxon>Embryophyta</taxon>
        <taxon>Tracheophyta</taxon>
        <taxon>Spermatophyta</taxon>
        <taxon>Magnoliopsida</taxon>
        <taxon>Trochodendrales</taxon>
        <taxon>Trochodendraceae</taxon>
        <taxon>Tetracentron</taxon>
    </lineage>
</organism>
<dbReference type="EMBL" id="JABCRI010000010">
    <property type="protein sequence ID" value="KAF8399571.1"/>
    <property type="molecule type" value="Genomic_DNA"/>
</dbReference>
<dbReference type="Proteomes" id="UP000655225">
    <property type="component" value="Unassembled WGS sequence"/>
</dbReference>
<dbReference type="Pfam" id="PF03106">
    <property type="entry name" value="WRKY"/>
    <property type="match status" value="1"/>
</dbReference>
<protein>
    <recommendedName>
        <fullName evidence="7">WRKY domain-containing protein</fullName>
    </recommendedName>
</protein>
<dbReference type="Gene3D" id="2.20.25.80">
    <property type="entry name" value="WRKY domain"/>
    <property type="match status" value="1"/>
</dbReference>
<dbReference type="SUPFAM" id="SSF118290">
    <property type="entry name" value="WRKY DNA-binding domain"/>
    <property type="match status" value="1"/>
</dbReference>
<evidence type="ECO:0000256" key="5">
    <source>
        <dbReference type="ARBA" id="ARBA00023242"/>
    </source>
</evidence>
<feature type="domain" description="WRKY" evidence="7">
    <location>
        <begin position="185"/>
        <end position="250"/>
    </location>
</feature>
<dbReference type="InterPro" id="IPR044810">
    <property type="entry name" value="WRKY_plant"/>
</dbReference>
<evidence type="ECO:0000256" key="6">
    <source>
        <dbReference type="SAM" id="MobiDB-lite"/>
    </source>
</evidence>
<dbReference type="SMART" id="SM00774">
    <property type="entry name" value="WRKY"/>
    <property type="match status" value="1"/>
</dbReference>
<evidence type="ECO:0000256" key="2">
    <source>
        <dbReference type="ARBA" id="ARBA00023015"/>
    </source>
</evidence>
<evidence type="ECO:0000256" key="1">
    <source>
        <dbReference type="ARBA" id="ARBA00004123"/>
    </source>
</evidence>
<dbReference type="FunFam" id="2.20.25.80:FF:000003">
    <property type="entry name" value="WRKY transcription factor 57"/>
    <property type="match status" value="1"/>
</dbReference>
<dbReference type="OrthoDB" id="771376at2759"/>
<proteinExistence type="predicted"/>
<dbReference type="InterPro" id="IPR036576">
    <property type="entry name" value="WRKY_dom_sf"/>
</dbReference>